<evidence type="ECO:0000313" key="2">
    <source>
        <dbReference type="EMBL" id="KAF6761715.1"/>
    </source>
</evidence>
<comment type="caution">
    <text evidence="2">The sequence shown here is derived from an EMBL/GenBank/DDBJ whole genome shotgun (WGS) entry which is preliminary data.</text>
</comment>
<proteinExistence type="predicted"/>
<dbReference type="EMBL" id="JACGCI010000009">
    <property type="protein sequence ID" value="KAF6761715.1"/>
    <property type="molecule type" value="Genomic_DNA"/>
</dbReference>
<protein>
    <submittedName>
        <fullName evidence="2">Uncharacterized protein</fullName>
    </submittedName>
</protein>
<evidence type="ECO:0000313" key="3">
    <source>
        <dbReference type="Proteomes" id="UP000521943"/>
    </source>
</evidence>
<dbReference type="OrthoDB" id="2893272at2759"/>
<feature type="region of interest" description="Disordered" evidence="1">
    <location>
        <begin position="62"/>
        <end position="83"/>
    </location>
</feature>
<sequence length="83" mass="8920">MVPSWPKSVLVPSEYSKDIPLHITQGVGVDSIAATEDNLVIFLEAKDDTKFAHVLTFGVPPSRSDKGKDATQSMINTNVPLGP</sequence>
<dbReference type="Proteomes" id="UP000521943">
    <property type="component" value="Unassembled WGS sequence"/>
</dbReference>
<dbReference type="AlphaFoldDB" id="A0A8H6IA22"/>
<keyword evidence="3" id="KW-1185">Reference proteome</keyword>
<evidence type="ECO:0000256" key="1">
    <source>
        <dbReference type="SAM" id="MobiDB-lite"/>
    </source>
</evidence>
<accession>A0A8H6IA22</accession>
<name>A0A8H6IA22_9AGAR</name>
<feature type="compositionally biased region" description="Polar residues" evidence="1">
    <location>
        <begin position="70"/>
        <end position="83"/>
    </location>
</feature>
<organism evidence="2 3">
    <name type="scientific">Ephemerocybe angulata</name>
    <dbReference type="NCBI Taxonomy" id="980116"/>
    <lineage>
        <taxon>Eukaryota</taxon>
        <taxon>Fungi</taxon>
        <taxon>Dikarya</taxon>
        <taxon>Basidiomycota</taxon>
        <taxon>Agaricomycotina</taxon>
        <taxon>Agaricomycetes</taxon>
        <taxon>Agaricomycetidae</taxon>
        <taxon>Agaricales</taxon>
        <taxon>Agaricineae</taxon>
        <taxon>Psathyrellaceae</taxon>
        <taxon>Ephemerocybe</taxon>
    </lineage>
</organism>
<reference evidence="2 3" key="1">
    <citation type="submission" date="2020-07" db="EMBL/GenBank/DDBJ databases">
        <title>Comparative genomics of pyrophilous fungi reveals a link between fire events and developmental genes.</title>
        <authorList>
            <consortium name="DOE Joint Genome Institute"/>
            <person name="Steindorff A.S."/>
            <person name="Carver A."/>
            <person name="Calhoun S."/>
            <person name="Stillman K."/>
            <person name="Liu H."/>
            <person name="Lipzen A."/>
            <person name="Pangilinan J."/>
            <person name="Labutti K."/>
            <person name="Bruns T.D."/>
            <person name="Grigoriev I.V."/>
        </authorList>
    </citation>
    <scope>NUCLEOTIDE SEQUENCE [LARGE SCALE GENOMIC DNA]</scope>
    <source>
        <strain evidence="2 3">CBS 144469</strain>
    </source>
</reference>
<gene>
    <name evidence="2" type="ORF">DFP72DRAFT_629094</name>
</gene>